<organism evidence="4 5">
    <name type="scientific">Albidovulum salinarum</name>
    <dbReference type="NCBI Taxonomy" id="2984153"/>
    <lineage>
        <taxon>Bacteria</taxon>
        <taxon>Pseudomonadati</taxon>
        <taxon>Pseudomonadota</taxon>
        <taxon>Alphaproteobacteria</taxon>
        <taxon>Rhodobacterales</taxon>
        <taxon>Paracoccaceae</taxon>
        <taxon>Albidovulum</taxon>
    </lineage>
</organism>
<dbReference type="RefSeq" id="WP_263337324.1">
    <property type="nucleotide sequence ID" value="NZ_JAOVQO010000012.1"/>
</dbReference>
<evidence type="ECO:0000256" key="1">
    <source>
        <dbReference type="ARBA" id="ARBA00022603"/>
    </source>
</evidence>
<dbReference type="CDD" id="cd02440">
    <property type="entry name" value="AdoMet_MTases"/>
    <property type="match status" value="1"/>
</dbReference>
<evidence type="ECO:0000313" key="4">
    <source>
        <dbReference type="EMBL" id="MCU9849099.1"/>
    </source>
</evidence>
<evidence type="ECO:0000259" key="3">
    <source>
        <dbReference type="Pfam" id="PF13649"/>
    </source>
</evidence>
<gene>
    <name evidence="4" type="ORF">OEZ60_13920</name>
</gene>
<dbReference type="PANTHER" id="PTHR43861:SF1">
    <property type="entry name" value="TRANS-ACONITATE 2-METHYLTRANSFERASE"/>
    <property type="match status" value="1"/>
</dbReference>
<accession>A0ABT2X6Z8</accession>
<dbReference type="Gene3D" id="3.40.50.150">
    <property type="entry name" value="Vaccinia Virus protein VP39"/>
    <property type="match status" value="1"/>
</dbReference>
<keyword evidence="5" id="KW-1185">Reference proteome</keyword>
<evidence type="ECO:0000313" key="5">
    <source>
        <dbReference type="Proteomes" id="UP001209535"/>
    </source>
</evidence>
<dbReference type="EMBL" id="JAOVQO010000012">
    <property type="protein sequence ID" value="MCU9849099.1"/>
    <property type="molecule type" value="Genomic_DNA"/>
</dbReference>
<dbReference type="InterPro" id="IPR041698">
    <property type="entry name" value="Methyltransf_25"/>
</dbReference>
<keyword evidence="2" id="KW-0808">Transferase</keyword>
<dbReference type="Pfam" id="PF13649">
    <property type="entry name" value="Methyltransf_25"/>
    <property type="match status" value="1"/>
</dbReference>
<feature type="domain" description="Methyltransferase" evidence="3">
    <location>
        <begin position="43"/>
        <end position="136"/>
    </location>
</feature>
<dbReference type="PANTHER" id="PTHR43861">
    <property type="entry name" value="TRANS-ACONITATE 2-METHYLTRANSFERASE-RELATED"/>
    <property type="match status" value="1"/>
</dbReference>
<reference evidence="4 5" key="1">
    <citation type="submission" date="2022-10" db="EMBL/GenBank/DDBJ databases">
        <title>Defluviimonas sp. nov., isolated from ocean surface sediments.</title>
        <authorList>
            <person name="He W."/>
            <person name="Wang L."/>
            <person name="Zhang D.-F."/>
        </authorList>
    </citation>
    <scope>NUCLEOTIDE SEQUENCE [LARGE SCALE GENOMIC DNA]</scope>
    <source>
        <strain evidence="4 5">WL0024</strain>
    </source>
</reference>
<proteinExistence type="predicted"/>
<evidence type="ECO:0000256" key="2">
    <source>
        <dbReference type="ARBA" id="ARBA00022679"/>
    </source>
</evidence>
<comment type="caution">
    <text evidence="4">The sequence shown here is derived from an EMBL/GenBank/DDBJ whole genome shotgun (WGS) entry which is preliminary data.</text>
</comment>
<dbReference type="InterPro" id="IPR029063">
    <property type="entry name" value="SAM-dependent_MTases_sf"/>
</dbReference>
<dbReference type="GO" id="GO:0008168">
    <property type="term" value="F:methyltransferase activity"/>
    <property type="evidence" value="ECO:0007669"/>
    <property type="project" value="UniProtKB-KW"/>
</dbReference>
<sequence>MQTAAKFWDGIAEKYAKSPIRDMESYTYTLERTRSYLSPDDRVLELGCGTGSTALLLAPRVGEITASDVSPAMIAVGRRKAEAEGVSNIRFTAVDVLDEAPGEGEYDAVLAFNLLHLLPDPERALRRIAARLKPGGLFISKTICLPEPGSGWTRERLVLTLMRGALPVMQLLGKAPFVRFTRIAELEAMVTAAGFRIIETGNYPVQPPRRYIVARKVAG</sequence>
<dbReference type="Proteomes" id="UP001209535">
    <property type="component" value="Unassembled WGS sequence"/>
</dbReference>
<dbReference type="GO" id="GO:0032259">
    <property type="term" value="P:methylation"/>
    <property type="evidence" value="ECO:0007669"/>
    <property type="project" value="UniProtKB-KW"/>
</dbReference>
<keyword evidence="1 4" id="KW-0489">Methyltransferase</keyword>
<dbReference type="SUPFAM" id="SSF53335">
    <property type="entry name" value="S-adenosyl-L-methionine-dependent methyltransferases"/>
    <property type="match status" value="1"/>
</dbReference>
<name>A0ABT2X6Z8_9RHOB</name>
<protein>
    <submittedName>
        <fullName evidence="4">Methyltransferase domain-containing protein</fullName>
    </submittedName>
</protein>